<reference evidence="1" key="1">
    <citation type="submission" date="2018-01" db="EMBL/GenBank/DDBJ databases">
        <title>Plasmids of psychrophilic Polaromonas spp. isolated from Arctic and Antarctic glaciers.</title>
        <authorList>
            <person name="Dziewit L."/>
            <person name="Ciok A."/>
        </authorList>
    </citation>
    <scope>NUCLEOTIDE SEQUENCE</scope>
    <source>
        <plasmid evidence="1">pH8NP2</plasmid>
    </source>
</reference>
<dbReference type="AlphaFoldDB" id="A0A2S1FIE6"/>
<geneLocation type="plasmid" evidence="1">
    <name>pH8NP2</name>
</geneLocation>
<organism evidence="1">
    <name type="scientific">Polaromonas sp. H8N</name>
    <dbReference type="NCBI Taxonomy" id="1840297"/>
    <lineage>
        <taxon>Bacteria</taxon>
        <taxon>Pseudomonadati</taxon>
        <taxon>Pseudomonadota</taxon>
        <taxon>Betaproteobacteria</taxon>
        <taxon>Burkholderiales</taxon>
        <taxon>Comamonadaceae</taxon>
        <taxon>Polaromonas</taxon>
    </lineage>
</organism>
<evidence type="ECO:0000313" key="1">
    <source>
        <dbReference type="EMBL" id="AWD72292.1"/>
    </source>
</evidence>
<accession>A0A2S1FIE6</accession>
<dbReference type="EMBL" id="MG869622">
    <property type="protein sequence ID" value="AWD72292.1"/>
    <property type="molecule type" value="Genomic_DNA"/>
</dbReference>
<sequence>MPKIKALDMKFLDEVFQMESGFVLDFSDRTMASFFSDELNVDIYDVRYAANGTSKAKCLRCFLQTV</sequence>
<proteinExistence type="predicted"/>
<keyword evidence="1" id="KW-0614">Plasmid</keyword>
<name>A0A2S1FIE6_9BURK</name>
<gene>
    <name evidence="1" type="ORF">pH8NP2_p018</name>
</gene>
<protein>
    <submittedName>
        <fullName evidence="1">Uncharacterized protein</fullName>
    </submittedName>
</protein>